<evidence type="ECO:0000256" key="2">
    <source>
        <dbReference type="SAM" id="MobiDB-lite"/>
    </source>
</evidence>
<dbReference type="InterPro" id="IPR013783">
    <property type="entry name" value="Ig-like_fold"/>
</dbReference>
<evidence type="ECO:0000259" key="4">
    <source>
        <dbReference type="PROSITE" id="PS51272"/>
    </source>
</evidence>
<evidence type="ECO:0000313" key="6">
    <source>
        <dbReference type="Proteomes" id="UP000515679"/>
    </source>
</evidence>
<protein>
    <recommendedName>
        <fullName evidence="7">S-layer homology domain-containing protein</fullName>
    </recommendedName>
</protein>
<name>A0A7G5BX07_9BACL</name>
<dbReference type="InterPro" id="IPR025883">
    <property type="entry name" value="Cadherin-like_domain"/>
</dbReference>
<dbReference type="SUPFAM" id="SSF49373">
    <property type="entry name" value="Invasin/intimin cell-adhesion fragments"/>
    <property type="match status" value="2"/>
</dbReference>
<dbReference type="KEGG" id="cchl:FPL14_10010"/>
<dbReference type="Pfam" id="PF09134">
    <property type="entry name" value="Invasin_D3"/>
    <property type="match status" value="1"/>
</dbReference>
<feature type="compositionally biased region" description="Low complexity" evidence="2">
    <location>
        <begin position="367"/>
        <end position="394"/>
    </location>
</feature>
<dbReference type="Pfam" id="PF02369">
    <property type="entry name" value="Big_1"/>
    <property type="match status" value="1"/>
</dbReference>
<dbReference type="InterPro" id="IPR001119">
    <property type="entry name" value="SLH_dom"/>
</dbReference>
<feature type="region of interest" description="Disordered" evidence="2">
    <location>
        <begin position="366"/>
        <end position="394"/>
    </location>
</feature>
<feature type="domain" description="SLH" evidence="4">
    <location>
        <begin position="613"/>
        <end position="676"/>
    </location>
</feature>
<dbReference type="InterPro" id="IPR003344">
    <property type="entry name" value="Big_1_dom"/>
</dbReference>
<dbReference type="Pfam" id="PF12733">
    <property type="entry name" value="Cadherin-like"/>
    <property type="match status" value="1"/>
</dbReference>
<comment type="similarity">
    <text evidence="1">Belongs to the intimin/invasin family.</text>
</comment>
<evidence type="ECO:0000256" key="1">
    <source>
        <dbReference type="ARBA" id="ARBA00010116"/>
    </source>
</evidence>
<dbReference type="PROSITE" id="PS51127">
    <property type="entry name" value="BIG1"/>
    <property type="match status" value="1"/>
</dbReference>
<sequence>MKLIDALGNAQTAGGAMVGITSTLGTVSGVTDNGNGTYTATLTAPTTLGIATISASVDGNPIAPTASVEFLLGDVSAQRSTVTASDLVVRADGAGKASIFVKLKDDYDHPIAGKRVLLQANGGSSVIQAVYDVTDADGLALFTVSNTAAENVTYSAKEATTGLTLIQTVNVAFTYDQPPRIVLQANPIAPTFGNVTVTVTASVYGHFNSLSSIKWAPGSRAVSYFDTQGVAIADRFTVQENGIYSVYAVDTAGNANVSLIEVRNIVPMSNNANLADWQLMGTGGTVNFAFDSGTTDYNIQVTHSVTGLKMLLATSDSYSIVSVNGMRATANSITGEYPLATGNNAFEVNVKAQDGTVKKYTLNVNRSAASTNPGPSSPSNGTSPSSPSNPSPSNTIAIRINDTEVSGVAALRTGADGVKSIDVLLDSEVLKKVLSSSATAKANLSISIEDEAGLIALRLPGDAISLLPEEGATILLKTRQGQYRLPLDEVISRKTDWTTAAEAQVTIAFGEAGGIAGLRDAANKGGFRLVGNPVHFNVHIIDHGEKREIASFGHYVERVIYLPTEADDHTTSTVVVWDEKLGARPVPTEFALVDGRRAAVIRSLTNGVFAVVSKQSLFADVQGHWAANEISEMNSRLIVQGVDGGRFDPDAEVTRAEFAALLARALGLPEGGGQASFLDVGRSNWYSGAPRRLKRTD</sequence>
<gene>
    <name evidence="5" type="ORF">FPL14_10010</name>
</gene>
<accession>A0A7G5BX07</accession>
<dbReference type="Pfam" id="PF00395">
    <property type="entry name" value="SLH"/>
    <property type="match status" value="1"/>
</dbReference>
<dbReference type="Proteomes" id="UP000515679">
    <property type="component" value="Chromosome"/>
</dbReference>
<dbReference type="InterPro" id="IPR008964">
    <property type="entry name" value="Invasin/intimin_cell_adhesion"/>
</dbReference>
<organism evidence="5 6">
    <name type="scientific">Cohnella cholangitidis</name>
    <dbReference type="NCBI Taxonomy" id="2598458"/>
    <lineage>
        <taxon>Bacteria</taxon>
        <taxon>Bacillati</taxon>
        <taxon>Bacillota</taxon>
        <taxon>Bacilli</taxon>
        <taxon>Bacillales</taxon>
        <taxon>Paenibacillaceae</taxon>
        <taxon>Cohnella</taxon>
    </lineage>
</organism>
<proteinExistence type="inferred from homology"/>
<keyword evidence="6" id="KW-1185">Reference proteome</keyword>
<dbReference type="EMBL" id="CP041969">
    <property type="protein sequence ID" value="QMV41491.1"/>
    <property type="molecule type" value="Genomic_DNA"/>
</dbReference>
<evidence type="ECO:0000259" key="3">
    <source>
        <dbReference type="PROSITE" id="PS51127"/>
    </source>
</evidence>
<dbReference type="PROSITE" id="PS51272">
    <property type="entry name" value="SLH"/>
    <property type="match status" value="1"/>
</dbReference>
<feature type="domain" description="Big-1" evidence="3">
    <location>
        <begin position="1"/>
        <end position="71"/>
    </location>
</feature>
<dbReference type="InterPro" id="IPR015217">
    <property type="entry name" value="Invasin_dom_3"/>
</dbReference>
<dbReference type="Gene3D" id="2.60.40.10">
    <property type="entry name" value="Immunoglobulins"/>
    <property type="match status" value="2"/>
</dbReference>
<reference evidence="5 6" key="1">
    <citation type="submission" date="2019-07" db="EMBL/GenBank/DDBJ databases">
        <authorList>
            <person name="Kim J.K."/>
            <person name="Cheong H.-M."/>
            <person name="Choi Y."/>
            <person name="Hwang K.J."/>
            <person name="Lee S."/>
            <person name="Choi C."/>
        </authorList>
    </citation>
    <scope>NUCLEOTIDE SEQUENCE [LARGE SCALE GENOMIC DNA]</scope>
    <source>
        <strain evidence="5 6">KS 22</strain>
    </source>
</reference>
<evidence type="ECO:0000313" key="5">
    <source>
        <dbReference type="EMBL" id="QMV41491.1"/>
    </source>
</evidence>
<evidence type="ECO:0008006" key="7">
    <source>
        <dbReference type="Google" id="ProtNLM"/>
    </source>
</evidence>
<dbReference type="AlphaFoldDB" id="A0A7G5BX07"/>